<dbReference type="EMBL" id="MU853812">
    <property type="protein sequence ID" value="KAK3939411.1"/>
    <property type="molecule type" value="Genomic_DNA"/>
</dbReference>
<evidence type="ECO:0000256" key="6">
    <source>
        <dbReference type="SAM" id="MobiDB-lite"/>
    </source>
</evidence>
<protein>
    <recommendedName>
        <fullName evidence="8">Rhodopsin domain-containing protein</fullName>
    </recommendedName>
</protein>
<evidence type="ECO:0000313" key="9">
    <source>
        <dbReference type="EMBL" id="KAK3939411.1"/>
    </source>
</evidence>
<feature type="transmembrane region" description="Helical" evidence="7">
    <location>
        <begin position="59"/>
        <end position="88"/>
    </location>
</feature>
<keyword evidence="3 7" id="KW-1133">Transmembrane helix</keyword>
<dbReference type="PANTHER" id="PTHR33048">
    <property type="entry name" value="PTH11-LIKE INTEGRAL MEMBRANE PROTEIN (AFU_ORTHOLOGUE AFUA_5G11245)"/>
    <property type="match status" value="1"/>
</dbReference>
<evidence type="ECO:0000256" key="5">
    <source>
        <dbReference type="ARBA" id="ARBA00038359"/>
    </source>
</evidence>
<feature type="transmembrane region" description="Helical" evidence="7">
    <location>
        <begin position="140"/>
        <end position="160"/>
    </location>
</feature>
<evidence type="ECO:0000256" key="3">
    <source>
        <dbReference type="ARBA" id="ARBA00022989"/>
    </source>
</evidence>
<proteinExistence type="inferred from homology"/>
<comment type="similarity">
    <text evidence="5">Belongs to the SAT4 family.</text>
</comment>
<feature type="region of interest" description="Disordered" evidence="6">
    <location>
        <begin position="289"/>
        <end position="311"/>
    </location>
</feature>
<keyword evidence="4 7" id="KW-0472">Membrane</keyword>
<feature type="transmembrane region" description="Helical" evidence="7">
    <location>
        <begin position="215"/>
        <end position="237"/>
    </location>
</feature>
<accession>A0AAN6S4D4</accession>
<sequence>MSNDLVTSVLLTARNDGVIDTRASTIYGFMAAFGPLAFVAVCLRLYTRLRFAKLGWDDLAVVVCLILYIGLIIATIYAIIFGLGRHIWDVPIETEVSMQKCGFTSQVLYPPALCAVKLSILLFLLRTLPPGHPWKNPLRVFAGYVAIEESAFTIALFLQCRPIYFYWDKTVEGTCFNQPAFYYADAALNMATDLCILALPWLIFRNLNISRRRKYELLGICSVGVFTLISSTVRLPYLHDLNISTDPTWHVVDICIWSIAELGSAITLCSVPAIRPLIAHVFPRAMASTPSAKSANSGKTSGLPHSRDTRATHRSKLNGSALVSHPTWHSYTELDDIDGASQKRSVNSSEHILAAEQGEMQHTMSGKAKMKSEA</sequence>
<evidence type="ECO:0000256" key="7">
    <source>
        <dbReference type="SAM" id="Phobius"/>
    </source>
</evidence>
<dbReference type="GO" id="GO:0016020">
    <property type="term" value="C:membrane"/>
    <property type="evidence" value="ECO:0007669"/>
    <property type="project" value="UniProtKB-SubCell"/>
</dbReference>
<comment type="subcellular location">
    <subcellularLocation>
        <location evidence="1">Membrane</location>
        <topology evidence="1">Multi-pass membrane protein</topology>
    </subcellularLocation>
</comment>
<feature type="transmembrane region" description="Helical" evidence="7">
    <location>
        <begin position="26"/>
        <end position="47"/>
    </location>
</feature>
<organism evidence="9 10">
    <name type="scientific">Diplogelasinospora grovesii</name>
    <dbReference type="NCBI Taxonomy" id="303347"/>
    <lineage>
        <taxon>Eukaryota</taxon>
        <taxon>Fungi</taxon>
        <taxon>Dikarya</taxon>
        <taxon>Ascomycota</taxon>
        <taxon>Pezizomycotina</taxon>
        <taxon>Sordariomycetes</taxon>
        <taxon>Sordariomycetidae</taxon>
        <taxon>Sordariales</taxon>
        <taxon>Diplogelasinosporaceae</taxon>
        <taxon>Diplogelasinospora</taxon>
    </lineage>
</organism>
<evidence type="ECO:0000256" key="4">
    <source>
        <dbReference type="ARBA" id="ARBA00023136"/>
    </source>
</evidence>
<name>A0AAN6S4D4_9PEZI</name>
<dbReference type="Pfam" id="PF20684">
    <property type="entry name" value="Fung_rhodopsin"/>
    <property type="match status" value="1"/>
</dbReference>
<feature type="compositionally biased region" description="Polar residues" evidence="6">
    <location>
        <begin position="289"/>
        <end position="300"/>
    </location>
</feature>
<feature type="domain" description="Rhodopsin" evidence="8">
    <location>
        <begin position="43"/>
        <end position="279"/>
    </location>
</feature>
<dbReference type="InterPro" id="IPR049326">
    <property type="entry name" value="Rhodopsin_dom_fungi"/>
</dbReference>
<reference evidence="10" key="1">
    <citation type="journal article" date="2023" name="Mol. Phylogenet. Evol.">
        <title>Genome-scale phylogeny and comparative genomics of the fungal order Sordariales.</title>
        <authorList>
            <person name="Hensen N."/>
            <person name="Bonometti L."/>
            <person name="Westerberg I."/>
            <person name="Brannstrom I.O."/>
            <person name="Guillou S."/>
            <person name="Cros-Aarteil S."/>
            <person name="Calhoun S."/>
            <person name="Haridas S."/>
            <person name="Kuo A."/>
            <person name="Mondo S."/>
            <person name="Pangilinan J."/>
            <person name="Riley R."/>
            <person name="LaButti K."/>
            <person name="Andreopoulos B."/>
            <person name="Lipzen A."/>
            <person name="Chen C."/>
            <person name="Yan M."/>
            <person name="Daum C."/>
            <person name="Ng V."/>
            <person name="Clum A."/>
            <person name="Steindorff A."/>
            <person name="Ohm R.A."/>
            <person name="Martin F."/>
            <person name="Silar P."/>
            <person name="Natvig D.O."/>
            <person name="Lalanne C."/>
            <person name="Gautier V."/>
            <person name="Ament-Velasquez S.L."/>
            <person name="Kruys A."/>
            <person name="Hutchinson M.I."/>
            <person name="Powell A.J."/>
            <person name="Barry K."/>
            <person name="Miller A.N."/>
            <person name="Grigoriev I.V."/>
            <person name="Debuchy R."/>
            <person name="Gladieux P."/>
            <person name="Hiltunen Thoren M."/>
            <person name="Johannesson H."/>
        </authorList>
    </citation>
    <scope>NUCLEOTIDE SEQUENCE [LARGE SCALE GENOMIC DNA]</scope>
    <source>
        <strain evidence="10">CBS 340.73</strain>
    </source>
</reference>
<evidence type="ECO:0000259" key="8">
    <source>
        <dbReference type="Pfam" id="PF20684"/>
    </source>
</evidence>
<keyword evidence="10" id="KW-1185">Reference proteome</keyword>
<keyword evidence="2 7" id="KW-0812">Transmembrane</keyword>
<dbReference type="InterPro" id="IPR052337">
    <property type="entry name" value="SAT4-like"/>
</dbReference>
<feature type="transmembrane region" description="Helical" evidence="7">
    <location>
        <begin position="249"/>
        <end position="274"/>
    </location>
</feature>
<comment type="caution">
    <text evidence="9">The sequence shown here is derived from an EMBL/GenBank/DDBJ whole genome shotgun (WGS) entry which is preliminary data.</text>
</comment>
<evidence type="ECO:0000256" key="1">
    <source>
        <dbReference type="ARBA" id="ARBA00004141"/>
    </source>
</evidence>
<evidence type="ECO:0000313" key="10">
    <source>
        <dbReference type="Proteomes" id="UP001303473"/>
    </source>
</evidence>
<evidence type="ECO:0000256" key="2">
    <source>
        <dbReference type="ARBA" id="ARBA00022692"/>
    </source>
</evidence>
<dbReference type="PANTHER" id="PTHR33048:SF47">
    <property type="entry name" value="INTEGRAL MEMBRANE PROTEIN-RELATED"/>
    <property type="match status" value="1"/>
</dbReference>
<feature type="region of interest" description="Disordered" evidence="6">
    <location>
        <begin position="339"/>
        <end position="374"/>
    </location>
</feature>
<dbReference type="AlphaFoldDB" id="A0AAN6S4D4"/>
<gene>
    <name evidence="9" type="ORF">QBC46DRAFT_438093</name>
</gene>
<dbReference type="Proteomes" id="UP001303473">
    <property type="component" value="Unassembled WGS sequence"/>
</dbReference>
<feature type="transmembrane region" description="Helical" evidence="7">
    <location>
        <begin position="180"/>
        <end position="203"/>
    </location>
</feature>
<feature type="transmembrane region" description="Helical" evidence="7">
    <location>
        <begin position="108"/>
        <end position="128"/>
    </location>
</feature>